<dbReference type="EMBL" id="JACHHE010000006">
    <property type="protein sequence ID" value="MBB5181069.1"/>
    <property type="molecule type" value="Genomic_DNA"/>
</dbReference>
<comment type="similarity">
    <text evidence="1">Belongs to the thioredoxin family.</text>
</comment>
<dbReference type="SUPFAM" id="SSF52833">
    <property type="entry name" value="Thioredoxin-like"/>
    <property type="match status" value="1"/>
</dbReference>
<dbReference type="PROSITE" id="PS51352">
    <property type="entry name" value="THIOREDOXIN_2"/>
    <property type="match status" value="1"/>
</dbReference>
<dbReference type="InterPro" id="IPR013766">
    <property type="entry name" value="Thioredoxin_domain"/>
</dbReference>
<dbReference type="PANTHER" id="PTHR45663:SF11">
    <property type="entry name" value="GEO12009P1"/>
    <property type="match status" value="1"/>
</dbReference>
<sequence>MKKMLIIGGVVVAIFALIIVLTNISNNDKLANNPYDTDDLDQPTIDLLSDENYQNIAVPDEVDEKIKSGEPTTVYFFSPTCQHCQATTPVLMPVAEDMDVDVLQYNLLEYDQGWQDYFIEATPTLVHYENGEEVSRWVGSQPKENIEEFFNEIVLK</sequence>
<accession>A0A7W8CVB5</accession>
<dbReference type="InterPro" id="IPR036249">
    <property type="entry name" value="Thioredoxin-like_sf"/>
</dbReference>
<dbReference type="GO" id="GO:0015035">
    <property type="term" value="F:protein-disulfide reductase activity"/>
    <property type="evidence" value="ECO:0007669"/>
    <property type="project" value="TreeGrafter"/>
</dbReference>
<keyword evidence="4" id="KW-0472">Membrane</keyword>
<comment type="caution">
    <text evidence="6">The sequence shown here is derived from an EMBL/GenBank/DDBJ whole genome shotgun (WGS) entry which is preliminary data.</text>
</comment>
<evidence type="ECO:0000313" key="6">
    <source>
        <dbReference type="EMBL" id="MBB5181069.1"/>
    </source>
</evidence>
<keyword evidence="6" id="KW-0413">Isomerase</keyword>
<keyword evidence="2" id="KW-1015">Disulfide bond</keyword>
<organism evidence="6 7">
    <name type="scientific">Planococcus koreensis</name>
    <dbReference type="NCBI Taxonomy" id="112331"/>
    <lineage>
        <taxon>Bacteria</taxon>
        <taxon>Bacillati</taxon>
        <taxon>Bacillota</taxon>
        <taxon>Bacilli</taxon>
        <taxon>Bacillales</taxon>
        <taxon>Caryophanaceae</taxon>
        <taxon>Planococcus</taxon>
    </lineage>
</organism>
<evidence type="ECO:0000256" key="1">
    <source>
        <dbReference type="ARBA" id="ARBA00008987"/>
    </source>
</evidence>
<dbReference type="RefSeq" id="WP_135504037.1">
    <property type="nucleotide sequence ID" value="NZ_JACHHE010000006.1"/>
</dbReference>
<dbReference type="OrthoDB" id="32134at2"/>
<keyword evidence="3" id="KW-0676">Redox-active center</keyword>
<feature type="domain" description="Thioredoxin" evidence="5">
    <location>
        <begin position="36"/>
        <end position="155"/>
    </location>
</feature>
<reference evidence="6 7" key="1">
    <citation type="submission" date="2020-08" db="EMBL/GenBank/DDBJ databases">
        <title>Genomic Encyclopedia of Type Strains, Phase IV (KMG-IV): sequencing the most valuable type-strain genomes for metagenomic binning, comparative biology and taxonomic classification.</title>
        <authorList>
            <person name="Goeker M."/>
        </authorList>
    </citation>
    <scope>NUCLEOTIDE SEQUENCE [LARGE SCALE GENOMIC DNA]</scope>
    <source>
        <strain evidence="6 7">DSM 15895</strain>
    </source>
</reference>
<evidence type="ECO:0000256" key="2">
    <source>
        <dbReference type="ARBA" id="ARBA00023157"/>
    </source>
</evidence>
<name>A0A7W8CVB5_9BACL</name>
<dbReference type="PANTHER" id="PTHR45663">
    <property type="entry name" value="GEO12009P1"/>
    <property type="match status" value="1"/>
</dbReference>
<dbReference type="GO" id="GO:0016853">
    <property type="term" value="F:isomerase activity"/>
    <property type="evidence" value="ECO:0007669"/>
    <property type="project" value="UniProtKB-KW"/>
</dbReference>
<evidence type="ECO:0000259" key="5">
    <source>
        <dbReference type="PROSITE" id="PS51352"/>
    </source>
</evidence>
<evidence type="ECO:0000313" key="7">
    <source>
        <dbReference type="Proteomes" id="UP000525923"/>
    </source>
</evidence>
<keyword evidence="4" id="KW-1133">Transmembrane helix</keyword>
<dbReference type="AlphaFoldDB" id="A0A7W8CVB5"/>
<dbReference type="GO" id="GO:0005737">
    <property type="term" value="C:cytoplasm"/>
    <property type="evidence" value="ECO:0007669"/>
    <property type="project" value="TreeGrafter"/>
</dbReference>
<evidence type="ECO:0000256" key="3">
    <source>
        <dbReference type="ARBA" id="ARBA00023284"/>
    </source>
</evidence>
<proteinExistence type="inferred from homology"/>
<protein>
    <submittedName>
        <fullName evidence="6">Thiol-disulfide isomerase/thioredoxin</fullName>
    </submittedName>
</protein>
<dbReference type="Pfam" id="PF00085">
    <property type="entry name" value="Thioredoxin"/>
    <property type="match status" value="1"/>
</dbReference>
<dbReference type="CDD" id="cd02947">
    <property type="entry name" value="TRX_family"/>
    <property type="match status" value="1"/>
</dbReference>
<dbReference type="Gene3D" id="3.40.30.10">
    <property type="entry name" value="Glutaredoxin"/>
    <property type="match status" value="1"/>
</dbReference>
<gene>
    <name evidence="6" type="ORF">HNQ44_002514</name>
</gene>
<dbReference type="Proteomes" id="UP000525923">
    <property type="component" value="Unassembled WGS sequence"/>
</dbReference>
<keyword evidence="7" id="KW-1185">Reference proteome</keyword>
<feature type="transmembrane region" description="Helical" evidence="4">
    <location>
        <begin position="6"/>
        <end position="24"/>
    </location>
</feature>
<evidence type="ECO:0000256" key="4">
    <source>
        <dbReference type="SAM" id="Phobius"/>
    </source>
</evidence>
<keyword evidence="4" id="KW-0812">Transmembrane</keyword>